<accession>A0ABP7W0T0</accession>
<reference evidence="4" key="1">
    <citation type="journal article" date="2019" name="Int. J. Syst. Evol. Microbiol.">
        <title>The Global Catalogue of Microorganisms (GCM) 10K type strain sequencing project: providing services to taxonomists for standard genome sequencing and annotation.</title>
        <authorList>
            <consortium name="The Broad Institute Genomics Platform"/>
            <consortium name="The Broad Institute Genome Sequencing Center for Infectious Disease"/>
            <person name="Wu L."/>
            <person name="Ma J."/>
        </authorList>
    </citation>
    <scope>NUCLEOTIDE SEQUENCE [LARGE SCALE GENOMIC DNA]</scope>
    <source>
        <strain evidence="4">JCM 16925</strain>
    </source>
</reference>
<dbReference type="Proteomes" id="UP001499984">
    <property type="component" value="Unassembled WGS sequence"/>
</dbReference>
<evidence type="ECO:0000256" key="1">
    <source>
        <dbReference type="PROSITE-ProRule" id="PRU00464"/>
    </source>
</evidence>
<dbReference type="PRINTS" id="PR00332">
    <property type="entry name" value="HISTRIAD"/>
</dbReference>
<dbReference type="Pfam" id="PF01230">
    <property type="entry name" value="HIT"/>
    <property type="match status" value="1"/>
</dbReference>
<evidence type="ECO:0000259" key="2">
    <source>
        <dbReference type="PROSITE" id="PS51084"/>
    </source>
</evidence>
<organism evidence="3 4">
    <name type="scientific">Streptomyces shaanxiensis</name>
    <dbReference type="NCBI Taxonomy" id="653357"/>
    <lineage>
        <taxon>Bacteria</taxon>
        <taxon>Bacillati</taxon>
        <taxon>Actinomycetota</taxon>
        <taxon>Actinomycetes</taxon>
        <taxon>Kitasatosporales</taxon>
        <taxon>Streptomycetaceae</taxon>
        <taxon>Streptomyces</taxon>
    </lineage>
</organism>
<dbReference type="EMBL" id="BAAAZY010000022">
    <property type="protein sequence ID" value="GAA4078646.1"/>
    <property type="molecule type" value="Genomic_DNA"/>
</dbReference>
<dbReference type="InterPro" id="IPR011146">
    <property type="entry name" value="HIT-like"/>
</dbReference>
<keyword evidence="4" id="KW-1185">Reference proteome</keyword>
<dbReference type="PANTHER" id="PTHR46648">
    <property type="entry name" value="HIT FAMILY PROTEIN 1"/>
    <property type="match status" value="1"/>
</dbReference>
<evidence type="ECO:0000313" key="3">
    <source>
        <dbReference type="EMBL" id="GAA4078646.1"/>
    </source>
</evidence>
<dbReference type="Gene3D" id="3.30.428.10">
    <property type="entry name" value="HIT-like"/>
    <property type="match status" value="1"/>
</dbReference>
<dbReference type="PROSITE" id="PS51084">
    <property type="entry name" value="HIT_2"/>
    <property type="match status" value="1"/>
</dbReference>
<sequence>MGAREQDCVFCEIVAGAAEARVVHEDEHTLAFFPLAPATRGHTLVVPKAHAADLWAMDEAAAQRLFHTVMVVGRALRAVLRPDGMNVVNSAGAVATQTVFHTHVHLVPRGPGDTMGTIWPPKGAGFRYEDDAATDALAARLSAAIVRRPAP</sequence>
<evidence type="ECO:0000313" key="4">
    <source>
        <dbReference type="Proteomes" id="UP001499984"/>
    </source>
</evidence>
<feature type="domain" description="HIT" evidence="2">
    <location>
        <begin position="9"/>
        <end position="116"/>
    </location>
</feature>
<feature type="short sequence motif" description="Histidine triad motif" evidence="1">
    <location>
        <begin position="101"/>
        <end position="105"/>
    </location>
</feature>
<comment type="caution">
    <text evidence="3">The sequence shown here is derived from an EMBL/GenBank/DDBJ whole genome shotgun (WGS) entry which is preliminary data.</text>
</comment>
<gene>
    <name evidence="3" type="ORF">GCM10022233_67600</name>
</gene>
<protein>
    <submittedName>
        <fullName evidence="3">HIT family protein</fullName>
    </submittedName>
</protein>
<proteinExistence type="predicted"/>
<dbReference type="RefSeq" id="WP_345018664.1">
    <property type="nucleotide sequence ID" value="NZ_BAAAZY010000022.1"/>
</dbReference>
<dbReference type="PANTHER" id="PTHR46648:SF1">
    <property type="entry name" value="ADENOSINE 5'-MONOPHOSPHORAMIDASE HNT1"/>
    <property type="match status" value="1"/>
</dbReference>
<dbReference type="InterPro" id="IPR001310">
    <property type="entry name" value="Histidine_triad_HIT"/>
</dbReference>
<dbReference type="InterPro" id="IPR036265">
    <property type="entry name" value="HIT-like_sf"/>
</dbReference>
<dbReference type="SUPFAM" id="SSF54197">
    <property type="entry name" value="HIT-like"/>
    <property type="match status" value="1"/>
</dbReference>
<name>A0ABP7W0T0_9ACTN</name>